<dbReference type="AlphaFoldDB" id="A0A9W3KJS1"/>
<reference evidence="1 2" key="1">
    <citation type="submission" date="2013-05" db="EMBL/GenBank/DDBJ databases">
        <title>Complete genome sequence of Bacillus thuringiensis YBT-1518, a typical strain with high toxicity to nematode.</title>
        <authorList>
            <person name="Wang P."/>
            <person name="Zhang C."/>
            <person name="Guo M."/>
            <person name="Guo S."/>
            <person name="Zhu Y."/>
            <person name="Zheng J."/>
            <person name="Zhu L."/>
            <person name="Ruan L."/>
            <person name="Peng D."/>
            <person name="Sun M."/>
        </authorList>
    </citation>
    <scope>NUCLEOTIDE SEQUENCE [LARGE SCALE GENOMIC DNA]</scope>
    <source>
        <strain evidence="1 2">YBT-1518</strain>
    </source>
</reference>
<sequence>MRKMTKTVNLTGKRFGRLTAVRRDTSSNKTFLWVCQCDCGKEKIVRSYDLRDEKVKSCGCLHAEKVKTNTRTHGKSNTLIYKIWCSMKARCYRKTCKDFHDYSGRGIIMCDYWRNNFMSFYEWSMTNGYEEGLSIDRINNDGIYEPLNCRWVTQAKQARNKSNNRFITVDGITKTLADWCKFYKVHISTAHSRLKKGKTSKEIFIKNTCKKRRMK</sequence>
<gene>
    <name evidence="1" type="ORF">YBT1518_29205</name>
</gene>
<dbReference type="EMBL" id="CP005935">
    <property type="protein sequence ID" value="AHA74942.1"/>
    <property type="molecule type" value="Genomic_DNA"/>
</dbReference>
<proteinExistence type="predicted"/>
<name>A0A9W3KJS1_BACTU</name>
<protein>
    <submittedName>
        <fullName evidence="1">AP2 domain-containing protein</fullName>
    </submittedName>
</protein>
<dbReference type="KEGG" id="bthu:YBT1518_29205"/>
<dbReference type="Proteomes" id="UP000018566">
    <property type="component" value="Chromosome"/>
</dbReference>
<evidence type="ECO:0000313" key="1">
    <source>
        <dbReference type="EMBL" id="AHA74942.1"/>
    </source>
</evidence>
<evidence type="ECO:0000313" key="2">
    <source>
        <dbReference type="Proteomes" id="UP000018566"/>
    </source>
</evidence>
<organism evidence="1 2">
    <name type="scientific">Bacillus thuringiensis YBT-1518</name>
    <dbReference type="NCBI Taxonomy" id="529122"/>
    <lineage>
        <taxon>Bacteria</taxon>
        <taxon>Bacillati</taxon>
        <taxon>Bacillota</taxon>
        <taxon>Bacilli</taxon>
        <taxon>Bacillales</taxon>
        <taxon>Bacillaceae</taxon>
        <taxon>Bacillus</taxon>
        <taxon>Bacillus cereus group</taxon>
    </lineage>
</organism>
<accession>A0A9W3KJS1</accession>